<keyword evidence="3" id="KW-0378">Hydrolase</keyword>
<feature type="domain" description="PIN" evidence="5">
    <location>
        <begin position="4"/>
        <end position="117"/>
    </location>
</feature>
<dbReference type="CDD" id="cd09874">
    <property type="entry name" value="PIN_MT3492-like"/>
    <property type="match status" value="1"/>
</dbReference>
<proteinExistence type="predicted"/>
<dbReference type="SUPFAM" id="SSF88723">
    <property type="entry name" value="PIN domain-like"/>
    <property type="match status" value="1"/>
</dbReference>
<sequence length="144" mass="15510">MSTFADSSALVKLYVPEEGYERVRALPALVVSTLARVEVPSAIWRKRRAGLLSAPDANLLIAAFEADYYGTREEPPRFPAVEASPLVLETAARLTGIHGLRAYDAVQLATAQLVASADPECRQFAVFDKALRDAAAGEGFFVVA</sequence>
<evidence type="ECO:0000259" key="5">
    <source>
        <dbReference type="Pfam" id="PF01850"/>
    </source>
</evidence>
<dbReference type="GO" id="GO:0004518">
    <property type="term" value="F:nuclease activity"/>
    <property type="evidence" value="ECO:0007669"/>
    <property type="project" value="UniProtKB-KW"/>
</dbReference>
<dbReference type="RefSeq" id="WP_142000475.1">
    <property type="nucleotide sequence ID" value="NZ_VFML01000001.1"/>
</dbReference>
<keyword evidence="1" id="KW-0540">Nuclease</keyword>
<reference evidence="6 7" key="1">
    <citation type="submission" date="2019-06" db="EMBL/GenBank/DDBJ databases">
        <title>Sequencing the genomes of 1000 actinobacteria strains.</title>
        <authorList>
            <person name="Klenk H.-P."/>
        </authorList>
    </citation>
    <scope>NUCLEOTIDE SEQUENCE [LARGE SCALE GENOMIC DNA]</scope>
    <source>
        <strain evidence="6 7">DSM 45679</strain>
    </source>
</reference>
<keyword evidence="7" id="KW-1185">Reference proteome</keyword>
<dbReference type="AlphaFoldDB" id="A0A542DP27"/>
<dbReference type="InterPro" id="IPR002716">
    <property type="entry name" value="PIN_dom"/>
</dbReference>
<evidence type="ECO:0000256" key="4">
    <source>
        <dbReference type="ARBA" id="ARBA00022842"/>
    </source>
</evidence>
<dbReference type="Pfam" id="PF01850">
    <property type="entry name" value="PIN"/>
    <property type="match status" value="1"/>
</dbReference>
<protein>
    <recommendedName>
        <fullName evidence="5">PIN domain-containing protein</fullName>
    </recommendedName>
</protein>
<evidence type="ECO:0000313" key="7">
    <source>
        <dbReference type="Proteomes" id="UP000320876"/>
    </source>
</evidence>
<dbReference type="GO" id="GO:0016787">
    <property type="term" value="F:hydrolase activity"/>
    <property type="evidence" value="ECO:0007669"/>
    <property type="project" value="UniProtKB-KW"/>
</dbReference>
<name>A0A542DP27_AMYCI</name>
<dbReference type="EMBL" id="VFML01000001">
    <property type="protein sequence ID" value="TQJ04848.1"/>
    <property type="molecule type" value="Genomic_DNA"/>
</dbReference>
<accession>A0A542DP27</accession>
<evidence type="ECO:0000313" key="6">
    <source>
        <dbReference type="EMBL" id="TQJ04848.1"/>
    </source>
</evidence>
<comment type="caution">
    <text evidence="6">The sequence shown here is derived from an EMBL/GenBank/DDBJ whole genome shotgun (WGS) entry which is preliminary data.</text>
</comment>
<dbReference type="Proteomes" id="UP000320876">
    <property type="component" value="Unassembled WGS sequence"/>
</dbReference>
<keyword evidence="2" id="KW-0479">Metal-binding</keyword>
<evidence type="ECO:0000256" key="2">
    <source>
        <dbReference type="ARBA" id="ARBA00022723"/>
    </source>
</evidence>
<dbReference type="GO" id="GO:0046872">
    <property type="term" value="F:metal ion binding"/>
    <property type="evidence" value="ECO:0007669"/>
    <property type="project" value="UniProtKB-KW"/>
</dbReference>
<organism evidence="6 7">
    <name type="scientific">Amycolatopsis cihanbeyliensis</name>
    <dbReference type="NCBI Taxonomy" id="1128664"/>
    <lineage>
        <taxon>Bacteria</taxon>
        <taxon>Bacillati</taxon>
        <taxon>Actinomycetota</taxon>
        <taxon>Actinomycetes</taxon>
        <taxon>Pseudonocardiales</taxon>
        <taxon>Pseudonocardiaceae</taxon>
        <taxon>Amycolatopsis</taxon>
    </lineage>
</organism>
<dbReference type="InterPro" id="IPR029060">
    <property type="entry name" value="PIN-like_dom_sf"/>
</dbReference>
<dbReference type="Gene3D" id="3.40.50.1010">
    <property type="entry name" value="5'-nuclease"/>
    <property type="match status" value="1"/>
</dbReference>
<gene>
    <name evidence="6" type="ORF">FB471_4658</name>
</gene>
<keyword evidence="4" id="KW-0460">Magnesium</keyword>
<evidence type="ECO:0000256" key="3">
    <source>
        <dbReference type="ARBA" id="ARBA00022801"/>
    </source>
</evidence>
<evidence type="ECO:0000256" key="1">
    <source>
        <dbReference type="ARBA" id="ARBA00022722"/>
    </source>
</evidence>
<dbReference type="OrthoDB" id="1525146at2"/>